<gene>
    <name evidence="1" type="ORF">MNBD_GAMMA26-658</name>
</gene>
<dbReference type="AlphaFoldDB" id="A0A3B1AJB2"/>
<dbReference type="EMBL" id="UOFX01000010">
    <property type="protein sequence ID" value="VAX06006.1"/>
    <property type="molecule type" value="Genomic_DNA"/>
</dbReference>
<protein>
    <recommendedName>
        <fullName evidence="2">Transposase IS204/IS1001/IS1096/IS1165 zinc-finger domain-containing protein</fullName>
    </recommendedName>
</protein>
<reference evidence="1" key="1">
    <citation type="submission" date="2018-06" db="EMBL/GenBank/DDBJ databases">
        <authorList>
            <person name="Zhirakovskaya E."/>
        </authorList>
    </citation>
    <scope>NUCLEOTIDE SEQUENCE</scope>
</reference>
<name>A0A3B1AJB2_9ZZZZ</name>
<proteinExistence type="predicted"/>
<evidence type="ECO:0008006" key="2">
    <source>
        <dbReference type="Google" id="ProtNLM"/>
    </source>
</evidence>
<sequence>MTTNKLIGKLLKFKGLKVVNLSFKKGSNLEIAVKPFKHGCRCQQCGRRGKIMRTRPELIQIRGHNTYFSFFLRPPRFPIS</sequence>
<evidence type="ECO:0000313" key="1">
    <source>
        <dbReference type="EMBL" id="VAX06006.1"/>
    </source>
</evidence>
<organism evidence="1">
    <name type="scientific">hydrothermal vent metagenome</name>
    <dbReference type="NCBI Taxonomy" id="652676"/>
    <lineage>
        <taxon>unclassified sequences</taxon>
        <taxon>metagenomes</taxon>
        <taxon>ecological metagenomes</taxon>
    </lineage>
</organism>
<accession>A0A3B1AJB2</accession>